<comment type="caution">
    <text evidence="6">Lacks conserved residue(s) required for the propagation of feature annotation.</text>
</comment>
<keyword evidence="5" id="KW-0325">Glycoprotein</keyword>
<evidence type="ECO:0000313" key="8">
    <source>
        <dbReference type="EMBL" id="CAH1265252.1"/>
    </source>
</evidence>
<gene>
    <name evidence="8" type="primary">NPTXR</name>
    <name evidence="8" type="ORF">BLAG_LOCUS19303</name>
</gene>
<keyword evidence="2" id="KW-0479">Metal-binding</keyword>
<dbReference type="EMBL" id="OV696690">
    <property type="protein sequence ID" value="CAH1265252.1"/>
    <property type="molecule type" value="Genomic_DNA"/>
</dbReference>
<evidence type="ECO:0000256" key="5">
    <source>
        <dbReference type="ARBA" id="ARBA00023180"/>
    </source>
</evidence>
<protein>
    <submittedName>
        <fullName evidence="8">NPTXR protein</fullName>
    </submittedName>
</protein>
<reference evidence="8" key="1">
    <citation type="submission" date="2022-01" db="EMBL/GenBank/DDBJ databases">
        <authorList>
            <person name="Braso-Vives M."/>
        </authorList>
    </citation>
    <scope>NUCLEOTIDE SEQUENCE</scope>
</reference>
<accession>A0A8J9ZYK1</accession>
<dbReference type="Gene3D" id="2.60.120.200">
    <property type="match status" value="1"/>
</dbReference>
<dbReference type="Pfam" id="PF00354">
    <property type="entry name" value="Pentaxin"/>
    <property type="match status" value="1"/>
</dbReference>
<keyword evidence="3" id="KW-0106">Calcium</keyword>
<evidence type="ECO:0000259" key="7">
    <source>
        <dbReference type="PROSITE" id="PS51828"/>
    </source>
</evidence>
<dbReference type="InterPro" id="IPR051360">
    <property type="entry name" value="Neuronal_Pentraxin_Related"/>
</dbReference>
<dbReference type="AlphaFoldDB" id="A0A8J9ZYK1"/>
<evidence type="ECO:0000256" key="3">
    <source>
        <dbReference type="ARBA" id="ARBA00022837"/>
    </source>
</evidence>
<comment type="cofactor">
    <cofactor evidence="1">
        <name>Ca(2+)</name>
        <dbReference type="ChEBI" id="CHEBI:29108"/>
    </cofactor>
</comment>
<organism evidence="8 9">
    <name type="scientific">Branchiostoma lanceolatum</name>
    <name type="common">Common lancelet</name>
    <name type="synonym">Amphioxus lanceolatum</name>
    <dbReference type="NCBI Taxonomy" id="7740"/>
    <lineage>
        <taxon>Eukaryota</taxon>
        <taxon>Metazoa</taxon>
        <taxon>Chordata</taxon>
        <taxon>Cephalochordata</taxon>
        <taxon>Leptocardii</taxon>
        <taxon>Amphioxiformes</taxon>
        <taxon>Branchiostomatidae</taxon>
        <taxon>Branchiostoma</taxon>
    </lineage>
</organism>
<evidence type="ECO:0000256" key="6">
    <source>
        <dbReference type="PROSITE-ProRule" id="PRU01172"/>
    </source>
</evidence>
<sequence length="429" mass="46924">MLVRGRESSRLTLPLQPNIWHVLCFTWTSEGGDWAFYIDGQQAASGSGLSTGLLIRTGGVWVLGQEQDSLGGGFQTNEASRGDLARFNVWDHVLSREEMDEFHGCGNGGNVIDWDTVAVTPHMDVAFSDLNCSTADVQLEWEFWALGDSADRFQGGDVVTMEYNLILTSSAELVNITLQFHSDDFEDLDPVTISNSSGLLELNGNLTGKVKGPVFNGQKLFVHINVTYTVKGYGLEQFLGPVCPDNNTSAFATTRALPTFNTSWMNEGNLTFGNKINLRGARPVQAVPMRCKCGDGVQPRSYVQLRGGRPVQAVPMRCKCGDGGRPWSDEQLRGGRPVQAIPMRYECGDGVQPRSDVQLRGGRPVQAVPMRCKCGDGGRPWSDEQLRGGRSVQAVPMRCKCGDGVRRWPTPFRCAVTGRQARAGRTDAV</sequence>
<dbReference type="SUPFAM" id="SSF49899">
    <property type="entry name" value="Concanavalin A-like lectins/glucanases"/>
    <property type="match status" value="1"/>
</dbReference>
<evidence type="ECO:0000313" key="9">
    <source>
        <dbReference type="Proteomes" id="UP000838412"/>
    </source>
</evidence>
<feature type="domain" description="Pentraxin (PTX)" evidence="7">
    <location>
        <begin position="1"/>
        <end position="133"/>
    </location>
</feature>
<dbReference type="PANTHER" id="PTHR19277">
    <property type="entry name" value="PENTRAXIN"/>
    <property type="match status" value="1"/>
</dbReference>
<proteinExistence type="predicted"/>
<name>A0A8J9ZYK1_BRALA</name>
<keyword evidence="4" id="KW-1015">Disulfide bond</keyword>
<evidence type="ECO:0000256" key="4">
    <source>
        <dbReference type="ARBA" id="ARBA00023157"/>
    </source>
</evidence>
<dbReference type="PROSITE" id="PS51828">
    <property type="entry name" value="PTX_2"/>
    <property type="match status" value="1"/>
</dbReference>
<dbReference type="Proteomes" id="UP000838412">
    <property type="component" value="Chromosome 5"/>
</dbReference>
<dbReference type="PANTHER" id="PTHR19277:SF161">
    <property type="entry name" value="LAMININ G DOMAIN-CONTAINING PROTEIN"/>
    <property type="match status" value="1"/>
</dbReference>
<dbReference type="OrthoDB" id="10009351at2759"/>
<keyword evidence="9" id="KW-1185">Reference proteome</keyword>
<dbReference type="SMART" id="SM00159">
    <property type="entry name" value="PTX"/>
    <property type="match status" value="1"/>
</dbReference>
<dbReference type="GO" id="GO:0046872">
    <property type="term" value="F:metal ion binding"/>
    <property type="evidence" value="ECO:0007669"/>
    <property type="project" value="UniProtKB-KW"/>
</dbReference>
<dbReference type="PRINTS" id="PR00895">
    <property type="entry name" value="PENTAXIN"/>
</dbReference>
<dbReference type="InterPro" id="IPR013320">
    <property type="entry name" value="ConA-like_dom_sf"/>
</dbReference>
<evidence type="ECO:0000256" key="1">
    <source>
        <dbReference type="ARBA" id="ARBA00001913"/>
    </source>
</evidence>
<evidence type="ECO:0000256" key="2">
    <source>
        <dbReference type="ARBA" id="ARBA00022723"/>
    </source>
</evidence>
<dbReference type="InterPro" id="IPR001759">
    <property type="entry name" value="PTX_dom"/>
</dbReference>